<evidence type="ECO:0008006" key="4">
    <source>
        <dbReference type="Google" id="ProtNLM"/>
    </source>
</evidence>
<keyword evidence="3" id="KW-1185">Reference proteome</keyword>
<dbReference type="Gene3D" id="2.40.260.10">
    <property type="entry name" value="Sortase"/>
    <property type="match status" value="1"/>
</dbReference>
<dbReference type="AlphaFoldDB" id="A0A2V4ALT8"/>
<evidence type="ECO:0000313" key="3">
    <source>
        <dbReference type="Proteomes" id="UP000249915"/>
    </source>
</evidence>
<proteinExistence type="predicted"/>
<reference evidence="2 3" key="1">
    <citation type="submission" date="2016-07" db="EMBL/GenBank/DDBJ databases">
        <title>Draft genome sequence of Prauserella muralis DSM 45305, isolated from a mould-covered wall in an indoor environment.</title>
        <authorList>
            <person name="Ruckert C."/>
            <person name="Albersmeier A."/>
            <person name="Jiang C.-L."/>
            <person name="Jiang Y."/>
            <person name="Kalinowski J."/>
            <person name="Schneider O."/>
            <person name="Winkler A."/>
            <person name="Zotchev S.B."/>
        </authorList>
    </citation>
    <scope>NUCLEOTIDE SEQUENCE [LARGE SCALE GENOMIC DNA]</scope>
    <source>
        <strain evidence="2 3">DSM 45305</strain>
    </source>
</reference>
<gene>
    <name evidence="2" type="ORF">BAY60_32730</name>
</gene>
<dbReference type="Pfam" id="PF04203">
    <property type="entry name" value="Sortase"/>
    <property type="match status" value="1"/>
</dbReference>
<evidence type="ECO:0000313" key="2">
    <source>
        <dbReference type="EMBL" id="PXY19743.1"/>
    </source>
</evidence>
<name>A0A2V4ALT8_9PSEU</name>
<dbReference type="Proteomes" id="UP000249915">
    <property type="component" value="Unassembled WGS sequence"/>
</dbReference>
<dbReference type="InterPro" id="IPR005754">
    <property type="entry name" value="Sortase"/>
</dbReference>
<sequence length="215" mass="21902">MGAAAAAVVVTLAAVLTGVALVRSGPAADGSTPSPGANTAVPDAEIEVYSGPVPPAHAPLPASPPRSLAVPAAEVGTGSLIELGRTPAGVTEVPGYAKAVGWLTEHGSPGERGPAVLTGHADFAYERGSFFRLRDVRPGDLVTVGRQDGTEAVFTVYRVEILPPELATARATVPTDQPDLRLLTASGDYDNAYSEHDDAVLVYARLTGVDAGRAA</sequence>
<dbReference type="InterPro" id="IPR042001">
    <property type="entry name" value="Sortase_F"/>
</dbReference>
<dbReference type="InterPro" id="IPR023365">
    <property type="entry name" value="Sortase_dom-sf"/>
</dbReference>
<protein>
    <recommendedName>
        <fullName evidence="4">Sortase family protein</fullName>
    </recommendedName>
</protein>
<dbReference type="CDD" id="cd05829">
    <property type="entry name" value="Sortase_F"/>
    <property type="match status" value="1"/>
</dbReference>
<dbReference type="GO" id="GO:0016787">
    <property type="term" value="F:hydrolase activity"/>
    <property type="evidence" value="ECO:0007669"/>
    <property type="project" value="UniProtKB-KW"/>
</dbReference>
<keyword evidence="1" id="KW-0378">Hydrolase</keyword>
<evidence type="ECO:0000256" key="1">
    <source>
        <dbReference type="ARBA" id="ARBA00022801"/>
    </source>
</evidence>
<dbReference type="SUPFAM" id="SSF63817">
    <property type="entry name" value="Sortase"/>
    <property type="match status" value="1"/>
</dbReference>
<comment type="caution">
    <text evidence="2">The sequence shown here is derived from an EMBL/GenBank/DDBJ whole genome shotgun (WGS) entry which is preliminary data.</text>
</comment>
<dbReference type="EMBL" id="MASW01000007">
    <property type="protein sequence ID" value="PXY19743.1"/>
    <property type="molecule type" value="Genomic_DNA"/>
</dbReference>
<organism evidence="2 3">
    <name type="scientific">Prauserella muralis</name>
    <dbReference type="NCBI Taxonomy" id="588067"/>
    <lineage>
        <taxon>Bacteria</taxon>
        <taxon>Bacillati</taxon>
        <taxon>Actinomycetota</taxon>
        <taxon>Actinomycetes</taxon>
        <taxon>Pseudonocardiales</taxon>
        <taxon>Pseudonocardiaceae</taxon>
        <taxon>Prauserella</taxon>
    </lineage>
</organism>
<accession>A0A2V4ALT8</accession>